<organism evidence="3 5">
    <name type="scientific">Xenorhabdus hominickii</name>
    <dbReference type="NCBI Taxonomy" id="351679"/>
    <lineage>
        <taxon>Bacteria</taxon>
        <taxon>Pseudomonadati</taxon>
        <taxon>Pseudomonadota</taxon>
        <taxon>Gammaproteobacteria</taxon>
        <taxon>Enterobacterales</taxon>
        <taxon>Morganellaceae</taxon>
        <taxon>Xenorhabdus</taxon>
    </lineage>
</organism>
<protein>
    <submittedName>
        <fullName evidence="3">Phage-like protein</fullName>
    </submittedName>
</protein>
<dbReference type="EMBL" id="CP016176">
    <property type="protein sequence ID" value="AOM42364.1"/>
    <property type="molecule type" value="Genomic_DNA"/>
</dbReference>
<dbReference type="KEGG" id="xho:A9255_18480"/>
<accession>A0A2G0QGP0</accession>
<evidence type="ECO:0000259" key="1">
    <source>
        <dbReference type="Pfam" id="PF15919"/>
    </source>
</evidence>
<evidence type="ECO:0000313" key="4">
    <source>
        <dbReference type="Proteomes" id="UP000094600"/>
    </source>
</evidence>
<dbReference type="RefSeq" id="WP_069317998.1">
    <property type="nucleotide sequence ID" value="NZ_CAWNQJ010000001.1"/>
</dbReference>
<feature type="domain" description="HicB-like antitoxin of toxin-antitoxin system" evidence="1">
    <location>
        <begin position="8"/>
        <end position="64"/>
    </location>
</feature>
<dbReference type="AlphaFoldDB" id="A0A2G0QGP0"/>
<sequence length="66" mass="7564">MVGIALSIFEYLSEQRQIPVEAKTVADHLKDEDCTGEIWAYIDIDLAEYEGNTTKLNITLPQWIFC</sequence>
<gene>
    <name evidence="2" type="ORF">A9255_18480</name>
    <name evidence="3" type="ORF">Xhom_01403</name>
</gene>
<dbReference type="Proteomes" id="UP000225433">
    <property type="component" value="Unassembled WGS sequence"/>
</dbReference>
<evidence type="ECO:0000313" key="2">
    <source>
        <dbReference type="EMBL" id="AOM42364.1"/>
    </source>
</evidence>
<dbReference type="Pfam" id="PF15919">
    <property type="entry name" value="HicB_lk_antitox"/>
    <property type="match status" value="1"/>
</dbReference>
<reference evidence="2 4" key="1">
    <citation type="submission" date="2016-06" db="EMBL/GenBank/DDBJ databases">
        <title>Bacterial characters and pathogenicity of Xenorhabdus hominickii from an entomopathogenic nematode, Steinernema monticolum.</title>
        <authorList>
            <person name="Park Y."/>
            <person name="Kim Y."/>
        </authorList>
    </citation>
    <scope>NUCLEOTIDE SEQUENCE [LARGE SCALE GENOMIC DNA]</scope>
    <source>
        <strain evidence="2 4">ANU1</strain>
    </source>
</reference>
<evidence type="ECO:0000313" key="5">
    <source>
        <dbReference type="Proteomes" id="UP000225433"/>
    </source>
</evidence>
<evidence type="ECO:0000313" key="3">
    <source>
        <dbReference type="EMBL" id="PHM58377.1"/>
    </source>
</evidence>
<dbReference type="Proteomes" id="UP000094600">
    <property type="component" value="Chromosome"/>
</dbReference>
<keyword evidence="4" id="KW-1185">Reference proteome</keyword>
<dbReference type="EMBL" id="NJAI01000001">
    <property type="protein sequence ID" value="PHM58377.1"/>
    <property type="molecule type" value="Genomic_DNA"/>
</dbReference>
<name>A0A2G0QGP0_XENHO</name>
<dbReference type="InterPro" id="IPR031807">
    <property type="entry name" value="HicB-like"/>
</dbReference>
<reference evidence="3 5" key="2">
    <citation type="journal article" date="2017" name="Nat. Microbiol.">
        <title>Natural product diversity associated with the nematode symbionts Photorhabdus and Xenorhabdus.</title>
        <authorList>
            <person name="Tobias N.J."/>
            <person name="Wolff H."/>
            <person name="Djahanschiri B."/>
            <person name="Grundmann F."/>
            <person name="Kronenwerth M."/>
            <person name="Shi Y.M."/>
            <person name="Simonyi S."/>
            <person name="Grun P."/>
            <person name="Shapiro-Ilan D."/>
            <person name="Pidot S.J."/>
            <person name="Stinear T.P."/>
            <person name="Ebersberger I."/>
            <person name="Bode H.B."/>
        </authorList>
    </citation>
    <scope>NUCLEOTIDE SEQUENCE [LARGE SCALE GENOMIC DNA]</scope>
    <source>
        <strain evidence="3 5">DSM 17903</strain>
    </source>
</reference>
<proteinExistence type="predicted"/>
<dbReference type="STRING" id="351679.A9255_18480"/>